<evidence type="ECO:0000313" key="2">
    <source>
        <dbReference type="Proteomes" id="UP001500683"/>
    </source>
</evidence>
<accession>A0ABP7VDC9</accession>
<comment type="caution">
    <text evidence="1">The sequence shown here is derived from an EMBL/GenBank/DDBJ whole genome shotgun (WGS) entry which is preliminary data.</text>
</comment>
<dbReference type="Proteomes" id="UP001500683">
    <property type="component" value="Unassembled WGS sequence"/>
</dbReference>
<sequence length="80" mass="9162">MNEAERLRLQLVLNRIQTLSDEHWHTFTGPLRAMGDHAWVGGASAKGFGHELERSDRELHAQLRKALELVQDKLRRPPLG</sequence>
<dbReference type="RefSeq" id="WP_344943722.1">
    <property type="nucleotide sequence ID" value="NZ_BAAAZG010000007.1"/>
</dbReference>
<organism evidence="1 2">
    <name type="scientific">Actinomadura miaoliensis</name>
    <dbReference type="NCBI Taxonomy" id="430685"/>
    <lineage>
        <taxon>Bacteria</taxon>
        <taxon>Bacillati</taxon>
        <taxon>Actinomycetota</taxon>
        <taxon>Actinomycetes</taxon>
        <taxon>Streptosporangiales</taxon>
        <taxon>Thermomonosporaceae</taxon>
        <taxon>Actinomadura</taxon>
    </lineage>
</organism>
<protein>
    <submittedName>
        <fullName evidence="1">Uncharacterized protein</fullName>
    </submittedName>
</protein>
<proteinExistence type="predicted"/>
<reference evidence="2" key="1">
    <citation type="journal article" date="2019" name="Int. J. Syst. Evol. Microbiol.">
        <title>The Global Catalogue of Microorganisms (GCM) 10K type strain sequencing project: providing services to taxonomists for standard genome sequencing and annotation.</title>
        <authorList>
            <consortium name="The Broad Institute Genomics Platform"/>
            <consortium name="The Broad Institute Genome Sequencing Center for Infectious Disease"/>
            <person name="Wu L."/>
            <person name="Ma J."/>
        </authorList>
    </citation>
    <scope>NUCLEOTIDE SEQUENCE [LARGE SCALE GENOMIC DNA]</scope>
    <source>
        <strain evidence="2">JCM 16702</strain>
    </source>
</reference>
<evidence type="ECO:0000313" key="1">
    <source>
        <dbReference type="EMBL" id="GAA4064817.1"/>
    </source>
</evidence>
<gene>
    <name evidence="1" type="ORF">GCM10022214_18490</name>
</gene>
<name>A0ABP7VDC9_9ACTN</name>
<dbReference type="EMBL" id="BAAAZG010000007">
    <property type="protein sequence ID" value="GAA4064817.1"/>
    <property type="molecule type" value="Genomic_DNA"/>
</dbReference>
<keyword evidence="2" id="KW-1185">Reference proteome</keyword>